<sequence>MQVAMAAGDISLFVLLLAIPIVLFFTIRRSGQPRGAGGKGRLPPGPWALPVIGHLHHLAGDLPHRALRALARRHGPLMLLRLGELQAVVASSPDAAREIMKTHDAAFASRPLSSMQRLAYQDALGIIFAPYGDGWRQLRKICTVELLSARRVQSFRPVREGELGRLLRSVAEASVRGNNKKLWILEQEQPAEPPPPEFISLFLLHQLTAASLTASSPPSSSPVNLTELITAFVADSTVRAIIGNRFEERDAYLRMLQAGLKIVPGMTMPDLFPSSRLALLVSRIPGRIERNRQAMQHFIDTIMEQHQEKRAASAGAGAGAEDEDLLDVLLKLQKEMDFQPPLTTANIKTVMLDLFGAGSETSATTLQWLMAELMRNPRVMHKAQAEVRRELAGHDKVTEASLSNLPYLRLVIKETLRLHPPAPLLLPRKCGSQCQILGFDIPESAMVIVNAWAIGRDPAHWHKPDEFMPERFQHSEARDFKGADFEFIPFGAGRRICPGMAFGLAHVELALAALLYHFDWELPGAMAVEDLDMTEDFGVTTQRRSDLLLLALPRVPLPTEKTPA</sequence>
<keyword evidence="12" id="KW-0472">Membrane</keyword>
<dbReference type="GO" id="GO:0016020">
    <property type="term" value="C:membrane"/>
    <property type="evidence" value="ECO:0007669"/>
    <property type="project" value="UniProtKB-SubCell"/>
</dbReference>
<comment type="caution">
    <text evidence="13">The sequence shown here is derived from an EMBL/GenBank/DDBJ whole genome shotgun (WGS) entry which is preliminary data.</text>
</comment>
<dbReference type="GO" id="GO:0016102">
    <property type="term" value="P:diterpenoid biosynthetic process"/>
    <property type="evidence" value="ECO:0007669"/>
    <property type="project" value="UniProtKB-ARBA"/>
</dbReference>
<dbReference type="GO" id="GO:0016705">
    <property type="term" value="F:oxidoreductase activity, acting on paired donors, with incorporation or reduction of molecular oxygen"/>
    <property type="evidence" value="ECO:0007669"/>
    <property type="project" value="InterPro"/>
</dbReference>
<accession>A0A8J5SN93</accession>
<dbReference type="CDD" id="cd11072">
    <property type="entry name" value="CYP71-like"/>
    <property type="match status" value="1"/>
</dbReference>
<proteinExistence type="inferred from homology"/>
<keyword evidence="9 11" id="KW-0408">Iron</keyword>
<keyword evidence="14" id="KW-1185">Reference proteome</keyword>
<dbReference type="PANTHER" id="PTHR47955">
    <property type="entry name" value="CYTOCHROME P450 FAMILY 71 PROTEIN"/>
    <property type="match status" value="1"/>
</dbReference>
<dbReference type="Proteomes" id="UP000729402">
    <property type="component" value="Unassembled WGS sequence"/>
</dbReference>
<keyword evidence="8 11" id="KW-0560">Oxidoreductase</keyword>
<dbReference type="EMBL" id="JAAALK010000287">
    <property type="protein sequence ID" value="KAG8058314.1"/>
    <property type="molecule type" value="Genomic_DNA"/>
</dbReference>
<keyword evidence="6 11" id="KW-0479">Metal-binding</keyword>
<comment type="subcellular location">
    <subcellularLocation>
        <location evidence="2">Membrane</location>
        <topology evidence="2">Single-pass membrane protein</topology>
    </subcellularLocation>
</comment>
<evidence type="ECO:0000256" key="8">
    <source>
        <dbReference type="ARBA" id="ARBA00023002"/>
    </source>
</evidence>
<evidence type="ECO:0000313" key="14">
    <source>
        <dbReference type="Proteomes" id="UP000729402"/>
    </source>
</evidence>
<comment type="similarity">
    <text evidence="3 11">Belongs to the cytochrome P450 family.</text>
</comment>
<dbReference type="GO" id="GO:0004497">
    <property type="term" value="F:monooxygenase activity"/>
    <property type="evidence" value="ECO:0007669"/>
    <property type="project" value="UniProtKB-KW"/>
</dbReference>
<keyword evidence="10 11" id="KW-0503">Monooxygenase</keyword>
<evidence type="ECO:0000313" key="13">
    <source>
        <dbReference type="EMBL" id="KAG8058314.1"/>
    </source>
</evidence>
<evidence type="ECO:0000256" key="6">
    <source>
        <dbReference type="ARBA" id="ARBA00022723"/>
    </source>
</evidence>
<dbReference type="GO" id="GO:0005506">
    <property type="term" value="F:iron ion binding"/>
    <property type="evidence" value="ECO:0007669"/>
    <property type="project" value="InterPro"/>
</dbReference>
<dbReference type="PANTHER" id="PTHR47955:SF21">
    <property type="entry name" value="OS06G0642300 PROTEIN"/>
    <property type="match status" value="1"/>
</dbReference>
<evidence type="ECO:0000256" key="3">
    <source>
        <dbReference type="ARBA" id="ARBA00010617"/>
    </source>
</evidence>
<evidence type="ECO:0008006" key="15">
    <source>
        <dbReference type="Google" id="ProtNLM"/>
    </source>
</evidence>
<evidence type="ECO:0000256" key="2">
    <source>
        <dbReference type="ARBA" id="ARBA00004167"/>
    </source>
</evidence>
<dbReference type="InterPro" id="IPR017972">
    <property type="entry name" value="Cyt_P450_CS"/>
</dbReference>
<feature type="transmembrane region" description="Helical" evidence="12">
    <location>
        <begin position="6"/>
        <end position="27"/>
    </location>
</feature>
<keyword evidence="7 12" id="KW-1133">Transmembrane helix</keyword>
<comment type="cofactor">
    <cofactor evidence="1">
        <name>heme</name>
        <dbReference type="ChEBI" id="CHEBI:30413"/>
    </cofactor>
</comment>
<evidence type="ECO:0000256" key="5">
    <source>
        <dbReference type="ARBA" id="ARBA00022692"/>
    </source>
</evidence>
<evidence type="ECO:0000256" key="9">
    <source>
        <dbReference type="ARBA" id="ARBA00023004"/>
    </source>
</evidence>
<evidence type="ECO:0000256" key="12">
    <source>
        <dbReference type="SAM" id="Phobius"/>
    </source>
</evidence>
<organism evidence="13 14">
    <name type="scientific">Zizania palustris</name>
    <name type="common">Northern wild rice</name>
    <dbReference type="NCBI Taxonomy" id="103762"/>
    <lineage>
        <taxon>Eukaryota</taxon>
        <taxon>Viridiplantae</taxon>
        <taxon>Streptophyta</taxon>
        <taxon>Embryophyta</taxon>
        <taxon>Tracheophyta</taxon>
        <taxon>Spermatophyta</taxon>
        <taxon>Magnoliopsida</taxon>
        <taxon>Liliopsida</taxon>
        <taxon>Poales</taxon>
        <taxon>Poaceae</taxon>
        <taxon>BOP clade</taxon>
        <taxon>Oryzoideae</taxon>
        <taxon>Oryzeae</taxon>
        <taxon>Zizaniinae</taxon>
        <taxon>Zizania</taxon>
    </lineage>
</organism>
<dbReference type="GO" id="GO:0020037">
    <property type="term" value="F:heme binding"/>
    <property type="evidence" value="ECO:0007669"/>
    <property type="project" value="InterPro"/>
</dbReference>
<reference evidence="13" key="1">
    <citation type="journal article" date="2021" name="bioRxiv">
        <title>Whole Genome Assembly and Annotation of Northern Wild Rice, Zizania palustris L., Supports a Whole Genome Duplication in the Zizania Genus.</title>
        <authorList>
            <person name="Haas M."/>
            <person name="Kono T."/>
            <person name="Macchietto M."/>
            <person name="Millas R."/>
            <person name="McGilp L."/>
            <person name="Shao M."/>
            <person name="Duquette J."/>
            <person name="Hirsch C.N."/>
            <person name="Kimball J."/>
        </authorList>
    </citation>
    <scope>NUCLEOTIDE SEQUENCE</scope>
    <source>
        <tissue evidence="13">Fresh leaf tissue</tissue>
    </source>
</reference>
<dbReference type="OrthoDB" id="1470350at2759"/>
<evidence type="ECO:0000256" key="7">
    <source>
        <dbReference type="ARBA" id="ARBA00022989"/>
    </source>
</evidence>
<protein>
    <recommendedName>
        <fullName evidence="15">Cytochrome P450</fullName>
    </recommendedName>
</protein>
<keyword evidence="5 12" id="KW-0812">Transmembrane</keyword>
<evidence type="ECO:0000256" key="1">
    <source>
        <dbReference type="ARBA" id="ARBA00001971"/>
    </source>
</evidence>
<dbReference type="InterPro" id="IPR001128">
    <property type="entry name" value="Cyt_P450"/>
</dbReference>
<evidence type="ECO:0000256" key="11">
    <source>
        <dbReference type="RuleBase" id="RU000461"/>
    </source>
</evidence>
<evidence type="ECO:0000256" key="4">
    <source>
        <dbReference type="ARBA" id="ARBA00022617"/>
    </source>
</evidence>
<dbReference type="PROSITE" id="PS00086">
    <property type="entry name" value="CYTOCHROME_P450"/>
    <property type="match status" value="1"/>
</dbReference>
<name>A0A8J5SN93_ZIZPA</name>
<dbReference type="FunFam" id="1.10.630.10:FF:000008">
    <property type="entry name" value="Cytochrome P450 71D8"/>
    <property type="match status" value="1"/>
</dbReference>
<dbReference type="Pfam" id="PF00067">
    <property type="entry name" value="p450"/>
    <property type="match status" value="2"/>
</dbReference>
<dbReference type="AlphaFoldDB" id="A0A8J5SN93"/>
<evidence type="ECO:0000256" key="10">
    <source>
        <dbReference type="ARBA" id="ARBA00023033"/>
    </source>
</evidence>
<gene>
    <name evidence="13" type="ORF">GUJ93_ZPchr0002g25766</name>
</gene>
<keyword evidence="4 11" id="KW-0349">Heme</keyword>
<reference evidence="13" key="2">
    <citation type="submission" date="2021-02" db="EMBL/GenBank/DDBJ databases">
        <authorList>
            <person name="Kimball J.A."/>
            <person name="Haas M.W."/>
            <person name="Macchietto M."/>
            <person name="Kono T."/>
            <person name="Duquette J."/>
            <person name="Shao M."/>
        </authorList>
    </citation>
    <scope>NUCLEOTIDE SEQUENCE</scope>
    <source>
        <tissue evidence="13">Fresh leaf tissue</tissue>
    </source>
</reference>